<evidence type="ECO:0000256" key="3">
    <source>
        <dbReference type="ARBA" id="ARBA00009370"/>
    </source>
</evidence>
<feature type="domain" description="Peptidase S26" evidence="14">
    <location>
        <begin position="11"/>
        <end position="166"/>
    </location>
</feature>
<keyword evidence="9" id="KW-1133">Transmembrane helix</keyword>
<dbReference type="EMBL" id="NILC01000021">
    <property type="protein sequence ID" value="TWL28714.1"/>
    <property type="molecule type" value="Genomic_DNA"/>
</dbReference>
<dbReference type="GO" id="GO:0006465">
    <property type="term" value="P:signal peptide processing"/>
    <property type="evidence" value="ECO:0007669"/>
    <property type="project" value="InterPro"/>
</dbReference>
<accession>A0A1Y0YDC0</accession>
<dbReference type="OMA" id="NDRMIVN"/>
<dbReference type="PANTHER" id="PTHR43390">
    <property type="entry name" value="SIGNAL PEPTIDASE I"/>
    <property type="match status" value="1"/>
</dbReference>
<dbReference type="PROSITE" id="PS00761">
    <property type="entry name" value="SPASE_I_3"/>
    <property type="match status" value="1"/>
</dbReference>
<keyword evidence="6 12" id="KW-0645">Protease</keyword>
<dbReference type="Proteomes" id="UP000435910">
    <property type="component" value="Unassembled WGS sequence"/>
</dbReference>
<organism evidence="16 17">
    <name type="scientific">Bacillus licheniformis</name>
    <dbReference type="NCBI Taxonomy" id="1402"/>
    <lineage>
        <taxon>Bacteria</taxon>
        <taxon>Bacillati</taxon>
        <taxon>Bacillota</taxon>
        <taxon>Bacilli</taxon>
        <taxon>Bacillales</taxon>
        <taxon>Bacillaceae</taxon>
        <taxon>Bacillus</taxon>
    </lineage>
</organism>
<dbReference type="InterPro" id="IPR019756">
    <property type="entry name" value="Pept_S26A_signal_pept_1_Ser-AS"/>
</dbReference>
<dbReference type="InterPro" id="IPR000223">
    <property type="entry name" value="Pept_S26A_signal_pept_1"/>
</dbReference>
<evidence type="ECO:0000313" key="18">
    <source>
        <dbReference type="Proteomes" id="UP000595038"/>
    </source>
</evidence>
<dbReference type="Proteomes" id="UP000595038">
    <property type="component" value="Chromosome"/>
</dbReference>
<dbReference type="Pfam" id="PF10502">
    <property type="entry name" value="Peptidase_S26"/>
    <property type="match status" value="1"/>
</dbReference>
<dbReference type="EC" id="3.4.21.89" evidence="4 12"/>
<protein>
    <recommendedName>
        <fullName evidence="4 12">Signal peptidase I</fullName>
        <ecNumber evidence="4 12">3.4.21.89</ecNumber>
    </recommendedName>
</protein>
<evidence type="ECO:0000256" key="5">
    <source>
        <dbReference type="ARBA" id="ARBA00022475"/>
    </source>
</evidence>
<dbReference type="CDD" id="cd06530">
    <property type="entry name" value="S26_SPase_I"/>
    <property type="match status" value="1"/>
</dbReference>
<dbReference type="GO" id="GO:0005886">
    <property type="term" value="C:plasma membrane"/>
    <property type="evidence" value="ECO:0007669"/>
    <property type="project" value="UniProtKB-SubCell"/>
</dbReference>
<gene>
    <name evidence="15" type="primary">lepB</name>
    <name evidence="16" type="ORF">CHCC16736_3316</name>
    <name evidence="15" type="ORF">I6G80_21310</name>
</gene>
<dbReference type="EMBL" id="CP065647">
    <property type="protein sequence ID" value="QPR72315.1"/>
    <property type="molecule type" value="Genomic_DNA"/>
</dbReference>
<dbReference type="SUPFAM" id="SSF51306">
    <property type="entry name" value="LexA/Signal peptidase"/>
    <property type="match status" value="1"/>
</dbReference>
<comment type="catalytic activity">
    <reaction evidence="1 12">
        <text>Cleavage of hydrophobic, N-terminal signal or leader sequences from secreted and periplasmic proteins.</text>
        <dbReference type="EC" id="3.4.21.89"/>
    </reaction>
</comment>
<keyword evidence="7" id="KW-0812">Transmembrane</keyword>
<evidence type="ECO:0000313" key="16">
    <source>
        <dbReference type="EMBL" id="TWL28714.1"/>
    </source>
</evidence>
<dbReference type="PANTHER" id="PTHR43390:SF1">
    <property type="entry name" value="CHLOROPLAST PROCESSING PEPTIDASE"/>
    <property type="match status" value="1"/>
</dbReference>
<dbReference type="InterPro" id="IPR019758">
    <property type="entry name" value="Pept_S26A_signal_pept_1_CS"/>
</dbReference>
<reference evidence="16 17" key="1">
    <citation type="submission" date="2019-06" db="EMBL/GenBank/DDBJ databases">
        <title>Genome sequence analysis of &gt;100 Bacillus licheniformis strains suggests intrinsic resistance to this species.</title>
        <authorList>
            <person name="Wels M."/>
            <person name="Siezen R.J."/>
            <person name="Johansen E."/>
            <person name="Stuer-Lauridsen B."/>
            <person name="Bjerre K."/>
            <person name="Nielsen B.K.K."/>
        </authorList>
    </citation>
    <scope>NUCLEOTIDE SEQUENCE [LARGE SCALE GENOMIC DNA]</scope>
    <source>
        <strain evidence="16 17">BAC-16736</strain>
    </source>
</reference>
<dbReference type="Gene3D" id="2.10.109.10">
    <property type="entry name" value="Umud Fragment, subunit A"/>
    <property type="match status" value="1"/>
</dbReference>
<dbReference type="InterPro" id="IPR036286">
    <property type="entry name" value="LexA/Signal_pep-like_sf"/>
</dbReference>
<evidence type="ECO:0000313" key="15">
    <source>
        <dbReference type="EMBL" id="QPR72315.1"/>
    </source>
</evidence>
<evidence type="ECO:0000256" key="11">
    <source>
        <dbReference type="PIRSR" id="PIRSR600223-1"/>
    </source>
</evidence>
<evidence type="ECO:0000256" key="12">
    <source>
        <dbReference type="RuleBase" id="RU003993"/>
    </source>
</evidence>
<name>A0A1Y0YDC0_BACLI</name>
<comment type="subcellular location">
    <subcellularLocation>
        <location evidence="2">Cell membrane</location>
        <topology evidence="2">Single-pass type II membrane protein</topology>
    </subcellularLocation>
    <subcellularLocation>
        <location evidence="13">Membrane</location>
        <topology evidence="13">Single-pass type II membrane protein</topology>
    </subcellularLocation>
</comment>
<dbReference type="PROSITE" id="PS00760">
    <property type="entry name" value="SPASE_I_2"/>
    <property type="match status" value="1"/>
</dbReference>
<evidence type="ECO:0000256" key="2">
    <source>
        <dbReference type="ARBA" id="ARBA00004401"/>
    </source>
</evidence>
<evidence type="ECO:0000256" key="1">
    <source>
        <dbReference type="ARBA" id="ARBA00000677"/>
    </source>
</evidence>
<evidence type="ECO:0000256" key="6">
    <source>
        <dbReference type="ARBA" id="ARBA00022670"/>
    </source>
</evidence>
<dbReference type="PROSITE" id="PS00501">
    <property type="entry name" value="SPASE_I_1"/>
    <property type="match status" value="1"/>
</dbReference>
<evidence type="ECO:0000313" key="17">
    <source>
        <dbReference type="Proteomes" id="UP000435910"/>
    </source>
</evidence>
<evidence type="ECO:0000256" key="4">
    <source>
        <dbReference type="ARBA" id="ARBA00013208"/>
    </source>
</evidence>
<reference evidence="15 18" key="2">
    <citation type="submission" date="2020-12" db="EMBL/GenBank/DDBJ databases">
        <title>FDA dAtabase for Regulatory Grade micrObial Sequences (FDA-ARGOS): Supporting development and validation of Infectious Disease Dx tests.</title>
        <authorList>
            <person name="Nelson B."/>
            <person name="Plummer A."/>
            <person name="Tallon L."/>
            <person name="Sadzewicz L."/>
            <person name="Zhao X."/>
            <person name="Boylan J."/>
            <person name="Ott S."/>
            <person name="Bowen H."/>
            <person name="Vavikolanu K."/>
            <person name="Mehta A."/>
            <person name="Aluvathingal J."/>
            <person name="Nadendla S."/>
            <person name="Myers T."/>
            <person name="Yan Y."/>
            <person name="Sichtig H."/>
        </authorList>
    </citation>
    <scope>NUCLEOTIDE SEQUENCE [LARGE SCALE GENOMIC DNA]</scope>
    <source>
        <strain evidence="15 18">FDAARGOS_923</strain>
    </source>
</reference>
<evidence type="ECO:0000259" key="14">
    <source>
        <dbReference type="Pfam" id="PF10502"/>
    </source>
</evidence>
<feature type="active site" evidence="11">
    <location>
        <position position="76"/>
    </location>
</feature>
<comment type="similarity">
    <text evidence="3 13">Belongs to the peptidase S26 family.</text>
</comment>
<proteinExistence type="inferred from homology"/>
<dbReference type="PRINTS" id="PR00727">
    <property type="entry name" value="LEADERPTASE"/>
</dbReference>
<evidence type="ECO:0000256" key="10">
    <source>
        <dbReference type="ARBA" id="ARBA00023136"/>
    </source>
</evidence>
<dbReference type="RefSeq" id="WP_003180360.1">
    <property type="nucleotide sequence ID" value="NZ_BEXU01000055.1"/>
</dbReference>
<dbReference type="InterPro" id="IPR019533">
    <property type="entry name" value="Peptidase_S26"/>
</dbReference>
<keyword evidence="8 12" id="KW-0378">Hydrolase</keyword>
<evidence type="ECO:0000256" key="9">
    <source>
        <dbReference type="ARBA" id="ARBA00022989"/>
    </source>
</evidence>
<keyword evidence="10" id="KW-0472">Membrane</keyword>
<dbReference type="NCBIfam" id="TIGR02227">
    <property type="entry name" value="sigpep_I_bact"/>
    <property type="match status" value="1"/>
</dbReference>
<evidence type="ECO:0000256" key="8">
    <source>
        <dbReference type="ARBA" id="ARBA00022801"/>
    </source>
</evidence>
<evidence type="ECO:0000256" key="7">
    <source>
        <dbReference type="ARBA" id="ARBA00022692"/>
    </source>
</evidence>
<dbReference type="GeneID" id="92862300"/>
<dbReference type="GO" id="GO:0009003">
    <property type="term" value="F:signal peptidase activity"/>
    <property type="evidence" value="ECO:0007669"/>
    <property type="project" value="UniProtKB-EC"/>
</dbReference>
<sequence>MKKRFLVIAGVLLVIVVGIQVKNAVFIEYKVEGVSMNPTFQEGNELLINRFAHRFKTISRFDIVLFKGPDKDIFIKRVIGLPGETLRYEDDQLYINEEKIKEPYLDDLKAVTAGGDLTGDFTLQEVTGEEKVPENEYFVLGDNRIHSFDSRHFGFVSERDIVGIVTERIDKK</sequence>
<keyword evidence="5" id="KW-1003">Cell membrane</keyword>
<feature type="active site" evidence="11">
    <location>
        <position position="35"/>
    </location>
</feature>
<dbReference type="FunFam" id="2.10.109.10:FF:000008">
    <property type="entry name" value="Signal peptidase I"/>
    <property type="match status" value="1"/>
</dbReference>
<evidence type="ECO:0000256" key="13">
    <source>
        <dbReference type="RuleBase" id="RU362042"/>
    </source>
</evidence>
<dbReference type="AlphaFoldDB" id="A0A1Y0YDC0"/>
<dbReference type="InterPro" id="IPR019757">
    <property type="entry name" value="Pept_S26A_signal_pept_1_Lys-AS"/>
</dbReference>
<dbReference type="GO" id="GO:0004252">
    <property type="term" value="F:serine-type endopeptidase activity"/>
    <property type="evidence" value="ECO:0007669"/>
    <property type="project" value="InterPro"/>
</dbReference>